<keyword evidence="8" id="KW-1003">Cell membrane</keyword>
<organism evidence="10 11">
    <name type="scientific">Pseudomonas oryzihabitans</name>
    <dbReference type="NCBI Taxonomy" id="47885"/>
    <lineage>
        <taxon>Bacteria</taxon>
        <taxon>Pseudomonadati</taxon>
        <taxon>Pseudomonadota</taxon>
        <taxon>Gammaproteobacteria</taxon>
        <taxon>Pseudomonadales</taxon>
        <taxon>Pseudomonadaceae</taxon>
        <taxon>Pseudomonas</taxon>
    </lineage>
</organism>
<feature type="transmembrane region" description="Helical" evidence="8">
    <location>
        <begin position="43"/>
        <end position="63"/>
    </location>
</feature>
<keyword evidence="8" id="KW-0249">Electron transport</keyword>
<dbReference type="GO" id="GO:0005886">
    <property type="term" value="C:plasma membrane"/>
    <property type="evidence" value="ECO:0007669"/>
    <property type="project" value="UniProtKB-SubCell"/>
</dbReference>
<comment type="function">
    <text evidence="8">Part of the MsrPQ system that repairs oxidized periplasmic proteins containing methionine sulfoxide residues (Met-O), using respiratory chain electrons. Thus protects these proteins from oxidative-stress damage caused by reactive species of oxygen and chlorine generated by the host defense mechanisms. MsrPQ is essential for the maintenance of envelope integrity under bleach stress, rescuing a wide series of structurally unrelated periplasmic proteins from methionine oxidation. MsrQ provides electrons for reduction to the reductase catalytic subunit MsrP, using the quinone pool of the respiratory chain.</text>
</comment>
<keyword evidence="8" id="KW-0479">Metal-binding</keyword>
<name>A0A0U4W3M1_9PSED</name>
<dbReference type="PANTHER" id="PTHR36964">
    <property type="entry name" value="PROTEIN-METHIONINE-SULFOXIDE REDUCTASE HEME-BINDING SUBUNIT MSRQ"/>
    <property type="match status" value="1"/>
</dbReference>
<dbReference type="GO" id="GO:0030091">
    <property type="term" value="P:protein repair"/>
    <property type="evidence" value="ECO:0007669"/>
    <property type="project" value="UniProtKB-UniRule"/>
</dbReference>
<feature type="transmembrane region" description="Helical" evidence="8">
    <location>
        <begin position="5"/>
        <end position="23"/>
    </location>
</feature>
<gene>
    <name evidence="8" type="primary">msrQ</name>
    <name evidence="10" type="ORF">APT59_09575</name>
</gene>
<dbReference type="GO" id="GO:0010181">
    <property type="term" value="F:FMN binding"/>
    <property type="evidence" value="ECO:0007669"/>
    <property type="project" value="UniProtKB-UniRule"/>
</dbReference>
<dbReference type="GO" id="GO:0009055">
    <property type="term" value="F:electron transfer activity"/>
    <property type="evidence" value="ECO:0007669"/>
    <property type="project" value="UniProtKB-UniRule"/>
</dbReference>
<dbReference type="InterPro" id="IPR022837">
    <property type="entry name" value="MsrQ-like"/>
</dbReference>
<dbReference type="AlphaFoldDB" id="A0A0U4W3M1"/>
<dbReference type="HAMAP" id="MF_01207">
    <property type="entry name" value="MsrQ"/>
    <property type="match status" value="1"/>
</dbReference>
<feature type="transmembrane region" description="Helical" evidence="8">
    <location>
        <begin position="170"/>
        <end position="186"/>
    </location>
</feature>
<evidence type="ECO:0000256" key="3">
    <source>
        <dbReference type="ARBA" id="ARBA00022617"/>
    </source>
</evidence>
<comment type="similarity">
    <text evidence="8">Belongs to the MsrQ family.</text>
</comment>
<protein>
    <recommendedName>
        <fullName evidence="8">Protein-methionine-sulfoxide reductase heme-binding subunit MsrQ</fullName>
    </recommendedName>
    <alternativeName>
        <fullName evidence="8">Flavocytochrome MsrQ</fullName>
    </alternativeName>
</protein>
<dbReference type="Proteomes" id="UP000064137">
    <property type="component" value="Chromosome"/>
</dbReference>
<evidence type="ECO:0000256" key="8">
    <source>
        <dbReference type="HAMAP-Rule" id="MF_01207"/>
    </source>
</evidence>
<dbReference type="KEGG" id="por:APT59_09575"/>
<evidence type="ECO:0000256" key="4">
    <source>
        <dbReference type="ARBA" id="ARBA00022692"/>
    </source>
</evidence>
<keyword evidence="4 8" id="KW-0812">Transmembrane</keyword>
<dbReference type="PANTHER" id="PTHR36964:SF1">
    <property type="entry name" value="PROTEIN-METHIONINE-SULFOXIDE REDUCTASE HEME-BINDING SUBUNIT MSRQ"/>
    <property type="match status" value="1"/>
</dbReference>
<evidence type="ECO:0000313" key="10">
    <source>
        <dbReference type="EMBL" id="ALZ84438.1"/>
    </source>
</evidence>
<evidence type="ECO:0000256" key="1">
    <source>
        <dbReference type="ARBA" id="ARBA00004141"/>
    </source>
</evidence>
<dbReference type="EMBL" id="CP013987">
    <property type="protein sequence ID" value="ALZ84438.1"/>
    <property type="molecule type" value="Genomic_DNA"/>
</dbReference>
<keyword evidence="8" id="KW-0285">Flavoprotein</keyword>
<evidence type="ECO:0000256" key="5">
    <source>
        <dbReference type="ARBA" id="ARBA00022989"/>
    </source>
</evidence>
<comment type="subunit">
    <text evidence="8">Heterodimer of a catalytic subunit (MsrP) and a heme-binding subunit (MsrQ).</text>
</comment>
<dbReference type="GO" id="GO:0046872">
    <property type="term" value="F:metal ion binding"/>
    <property type="evidence" value="ECO:0007669"/>
    <property type="project" value="UniProtKB-KW"/>
</dbReference>
<keyword evidence="6 8" id="KW-0408">Iron</keyword>
<feature type="transmembrane region" description="Helical" evidence="8">
    <location>
        <begin position="75"/>
        <end position="97"/>
    </location>
</feature>
<evidence type="ECO:0000259" key="9">
    <source>
        <dbReference type="Pfam" id="PF01794"/>
    </source>
</evidence>
<keyword evidence="2 8" id="KW-0813">Transport</keyword>
<dbReference type="InterPro" id="IPR013130">
    <property type="entry name" value="Fe3_Rdtase_TM_dom"/>
</dbReference>
<keyword evidence="8" id="KW-0288">FMN</keyword>
<dbReference type="GO" id="GO:0016679">
    <property type="term" value="F:oxidoreductase activity, acting on diphenols and related substances as donors"/>
    <property type="evidence" value="ECO:0007669"/>
    <property type="project" value="TreeGrafter"/>
</dbReference>
<dbReference type="NCBIfam" id="NF003831">
    <property type="entry name" value="PRK05419.1-2"/>
    <property type="match status" value="1"/>
</dbReference>
<feature type="transmembrane region" description="Helical" evidence="8">
    <location>
        <begin position="109"/>
        <end position="127"/>
    </location>
</feature>
<dbReference type="GO" id="GO:0020037">
    <property type="term" value="F:heme binding"/>
    <property type="evidence" value="ECO:0007669"/>
    <property type="project" value="UniProtKB-UniRule"/>
</dbReference>
<feature type="domain" description="Ferric oxidoreductase" evidence="9">
    <location>
        <begin position="47"/>
        <end position="155"/>
    </location>
</feature>
<evidence type="ECO:0000256" key="2">
    <source>
        <dbReference type="ARBA" id="ARBA00022448"/>
    </source>
</evidence>
<evidence type="ECO:0000313" key="11">
    <source>
        <dbReference type="Proteomes" id="UP000064137"/>
    </source>
</evidence>
<evidence type="ECO:0000256" key="7">
    <source>
        <dbReference type="ARBA" id="ARBA00023136"/>
    </source>
</evidence>
<keyword evidence="5 8" id="KW-1133">Transmembrane helix</keyword>
<dbReference type="OrthoDB" id="9788328at2"/>
<keyword evidence="3 8" id="KW-0349">Heme</keyword>
<dbReference type="RefSeq" id="WP_059314632.1">
    <property type="nucleotide sequence ID" value="NZ_CP013987.1"/>
</dbReference>
<comment type="cofactor">
    <cofactor evidence="8">
        <name>heme b</name>
        <dbReference type="ChEBI" id="CHEBI:60344"/>
    </cofactor>
    <text evidence="8">Binds 1 heme b (iron(II)-protoporphyrin IX) group per subunit.</text>
</comment>
<accession>A0A0U4W3M1</accession>
<keyword evidence="7 8" id="KW-0472">Membrane</keyword>
<comment type="subcellular location">
    <subcellularLocation>
        <location evidence="8">Cell membrane</location>
        <topology evidence="8">Multi-pass membrane protein</topology>
    </subcellularLocation>
    <subcellularLocation>
        <location evidence="1">Membrane</location>
        <topology evidence="1">Multi-pass membrane protein</topology>
    </subcellularLocation>
</comment>
<dbReference type="Pfam" id="PF01794">
    <property type="entry name" value="Ferric_reduct"/>
    <property type="match status" value="1"/>
</dbReference>
<sequence length="203" mass="23148">MGLLLWRVAVFVAALCPPLWWLYQAWIFALGPDPGKALVDKLGTGTLVLLLLTLSLTPLSRLTRWKLWPVIRRQLGLWTFTYALLHFLGYLAFVLGFDLSQLGVELQRRPYIIVGAAALLILLALAVTSNRPAMRRLGKRWKELHRLAYLVLGLGLLHYLWIVRSDLEEWAIYAAIGAALLAFRLVDGWRRRRRNQAATLPAR</sequence>
<feature type="transmembrane region" description="Helical" evidence="8">
    <location>
        <begin position="147"/>
        <end position="164"/>
    </location>
</feature>
<proteinExistence type="inferred from homology"/>
<evidence type="ECO:0000256" key="6">
    <source>
        <dbReference type="ARBA" id="ARBA00023004"/>
    </source>
</evidence>
<comment type="cofactor">
    <cofactor evidence="8">
        <name>FMN</name>
        <dbReference type="ChEBI" id="CHEBI:58210"/>
    </cofactor>
    <text evidence="8">Binds 1 FMN per subunit.</text>
</comment>
<reference evidence="10 11" key="1">
    <citation type="submission" date="2016-01" db="EMBL/GenBank/DDBJ databases">
        <title>Annotation of Pseudomonas oryzihabitans USDA-ARS-USMARC-56511.</title>
        <authorList>
            <person name="Harhay G.P."/>
            <person name="Harhay D.M."/>
            <person name="Smith T.P.L."/>
            <person name="Bono J.L."/>
            <person name="Heaton M.P."/>
            <person name="Clawson M.L."/>
            <person name="Chitko-Mckown C.G."/>
            <person name="Capik S.F."/>
            <person name="DeDonder K.D."/>
            <person name="Apley M.D."/>
            <person name="Lubbers B.V."/>
            <person name="White B.J."/>
            <person name="Larson R.L."/>
        </authorList>
    </citation>
    <scope>NUCLEOTIDE SEQUENCE [LARGE SCALE GENOMIC DNA]</scope>
    <source>
        <strain evidence="10 11">USDA-ARS-USMARC-56511</strain>
    </source>
</reference>